<name>A0AAD8VMN2_LOLMU</name>
<dbReference type="AlphaFoldDB" id="A0AAD8VMN2"/>
<evidence type="ECO:0000313" key="2">
    <source>
        <dbReference type="EMBL" id="KAK1612274.1"/>
    </source>
</evidence>
<evidence type="ECO:0000313" key="3">
    <source>
        <dbReference type="Proteomes" id="UP001231189"/>
    </source>
</evidence>
<dbReference type="Proteomes" id="UP001231189">
    <property type="component" value="Unassembled WGS sequence"/>
</dbReference>
<comment type="caution">
    <text evidence="2">The sequence shown here is derived from an EMBL/GenBank/DDBJ whole genome shotgun (WGS) entry which is preliminary data.</text>
</comment>
<feature type="compositionally biased region" description="Basic and acidic residues" evidence="1">
    <location>
        <begin position="47"/>
        <end position="58"/>
    </location>
</feature>
<evidence type="ECO:0000256" key="1">
    <source>
        <dbReference type="SAM" id="MobiDB-lite"/>
    </source>
</evidence>
<dbReference type="PROSITE" id="PS50330">
    <property type="entry name" value="UIM"/>
    <property type="match status" value="1"/>
</dbReference>
<reference evidence="2" key="1">
    <citation type="submission" date="2023-07" db="EMBL/GenBank/DDBJ databases">
        <title>A chromosome-level genome assembly of Lolium multiflorum.</title>
        <authorList>
            <person name="Chen Y."/>
            <person name="Copetti D."/>
            <person name="Kolliker R."/>
            <person name="Studer B."/>
        </authorList>
    </citation>
    <scope>NUCLEOTIDE SEQUENCE</scope>
    <source>
        <strain evidence="2">02402/16</strain>
        <tissue evidence="2">Leaf</tissue>
    </source>
</reference>
<proteinExistence type="predicted"/>
<gene>
    <name evidence="2" type="ORF">QYE76_035947</name>
</gene>
<keyword evidence="3" id="KW-1185">Reference proteome</keyword>
<accession>A0AAD8VMN2</accession>
<feature type="compositionally biased region" description="Acidic residues" evidence="1">
    <location>
        <begin position="1"/>
        <end position="27"/>
    </location>
</feature>
<organism evidence="2 3">
    <name type="scientific">Lolium multiflorum</name>
    <name type="common">Italian ryegrass</name>
    <name type="synonym">Lolium perenne subsp. multiflorum</name>
    <dbReference type="NCBI Taxonomy" id="4521"/>
    <lineage>
        <taxon>Eukaryota</taxon>
        <taxon>Viridiplantae</taxon>
        <taxon>Streptophyta</taxon>
        <taxon>Embryophyta</taxon>
        <taxon>Tracheophyta</taxon>
        <taxon>Spermatophyta</taxon>
        <taxon>Magnoliopsida</taxon>
        <taxon>Liliopsida</taxon>
        <taxon>Poales</taxon>
        <taxon>Poaceae</taxon>
        <taxon>BOP clade</taxon>
        <taxon>Pooideae</taxon>
        <taxon>Poodae</taxon>
        <taxon>Poeae</taxon>
        <taxon>Poeae Chloroplast Group 2 (Poeae type)</taxon>
        <taxon>Loliodinae</taxon>
        <taxon>Loliinae</taxon>
        <taxon>Lolium</taxon>
    </lineage>
</organism>
<dbReference type="InterPro" id="IPR003903">
    <property type="entry name" value="UIM_dom"/>
</dbReference>
<sequence length="220" mass="24783">MKEEEDDEAVEEEAKQEDDDDFEWSDDDGPHPDETVDQQRALVESFESEKKLQDDARAREEAQIRRAVELSLQTTQLGRAGDDVPEQRRLTALRMERRRAQAGGEATTGQGRRTHRRARLFSSSSSFVTVPRAASGTKSPAISAGAASSSFVARSQTIHPTDAMGKKCWLFRKTKNDHEASGSWSGKKARVGRYVRVDLARQLWRKNAVPWFNAMAGREY</sequence>
<dbReference type="EMBL" id="JAUUTY010000007">
    <property type="protein sequence ID" value="KAK1612274.1"/>
    <property type="molecule type" value="Genomic_DNA"/>
</dbReference>
<feature type="region of interest" description="Disordered" evidence="1">
    <location>
        <begin position="1"/>
        <end position="58"/>
    </location>
</feature>
<protein>
    <submittedName>
        <fullName evidence="2">Uncharacterized protein</fullName>
    </submittedName>
</protein>